<dbReference type="GO" id="GO:0004339">
    <property type="term" value="F:glucan 1,4-alpha-glucosidase activity"/>
    <property type="evidence" value="ECO:0007669"/>
    <property type="project" value="UniProtKB-EC"/>
</dbReference>
<proteinExistence type="predicted"/>
<organism evidence="2">
    <name type="scientific">uncultured Thermoleophilia bacterium</name>
    <dbReference type="NCBI Taxonomy" id="1497501"/>
    <lineage>
        <taxon>Bacteria</taxon>
        <taxon>Bacillati</taxon>
        <taxon>Actinomycetota</taxon>
        <taxon>Thermoleophilia</taxon>
        <taxon>environmental samples</taxon>
    </lineage>
</organism>
<dbReference type="InterPro" id="IPR011613">
    <property type="entry name" value="GH15-like"/>
</dbReference>
<keyword evidence="2" id="KW-0326">Glycosidase</keyword>
<dbReference type="GO" id="GO:0005993">
    <property type="term" value="P:trehalose catabolic process"/>
    <property type="evidence" value="ECO:0007669"/>
    <property type="project" value="TreeGrafter"/>
</dbReference>
<dbReference type="EC" id="3.2.1.3" evidence="2"/>
<dbReference type="GO" id="GO:0015927">
    <property type="term" value="F:trehalase activity"/>
    <property type="evidence" value="ECO:0007669"/>
    <property type="project" value="TreeGrafter"/>
</dbReference>
<reference evidence="2" key="1">
    <citation type="submission" date="2020-02" db="EMBL/GenBank/DDBJ databases">
        <authorList>
            <person name="Meier V. D."/>
        </authorList>
    </citation>
    <scope>NUCLEOTIDE SEQUENCE</scope>
    <source>
        <strain evidence="2">AVDCRST_MAG79</strain>
    </source>
</reference>
<feature type="domain" description="GH15-like" evidence="1">
    <location>
        <begin position="13"/>
        <end position="58"/>
    </location>
</feature>
<sequence>SCLARAGELERAQRLFDRLVAHANDLGLLAEEIDVRTGELLGNFPQAFSHVGLINAAWEIDQARERDRGPG</sequence>
<dbReference type="EMBL" id="CADCWC010000472">
    <property type="protein sequence ID" value="CAA9554631.1"/>
    <property type="molecule type" value="Genomic_DNA"/>
</dbReference>
<feature type="non-terminal residue" evidence="2">
    <location>
        <position position="1"/>
    </location>
</feature>
<gene>
    <name evidence="2" type="ORF">AVDCRST_MAG79-2981</name>
</gene>
<name>A0A6J4ULW3_9ACTN</name>
<dbReference type="Pfam" id="PF00723">
    <property type="entry name" value="Glyco_hydro_15"/>
    <property type="match status" value="1"/>
</dbReference>
<dbReference type="PANTHER" id="PTHR31616:SF10">
    <property type="entry name" value="TREHALASE"/>
    <property type="match status" value="1"/>
</dbReference>
<dbReference type="InterPro" id="IPR008928">
    <property type="entry name" value="6-hairpin_glycosidase_sf"/>
</dbReference>
<dbReference type="SUPFAM" id="SSF48208">
    <property type="entry name" value="Six-hairpin glycosidases"/>
    <property type="match status" value="1"/>
</dbReference>
<dbReference type="Gene3D" id="1.50.10.10">
    <property type="match status" value="1"/>
</dbReference>
<evidence type="ECO:0000313" key="2">
    <source>
        <dbReference type="EMBL" id="CAA9554631.1"/>
    </source>
</evidence>
<keyword evidence="2" id="KW-0378">Hydrolase</keyword>
<dbReference type="InterPro" id="IPR012341">
    <property type="entry name" value="6hp_glycosidase-like_sf"/>
</dbReference>
<evidence type="ECO:0000259" key="1">
    <source>
        <dbReference type="Pfam" id="PF00723"/>
    </source>
</evidence>
<dbReference type="PANTHER" id="PTHR31616">
    <property type="entry name" value="TREHALASE"/>
    <property type="match status" value="1"/>
</dbReference>
<protein>
    <submittedName>
        <fullName evidence="2">Glucoamylase</fullName>
        <ecNumber evidence="2">3.2.1.3</ecNumber>
    </submittedName>
</protein>
<dbReference type="AlphaFoldDB" id="A0A6J4ULW3"/>
<accession>A0A6J4ULW3</accession>